<dbReference type="Gene3D" id="3.40.50.1440">
    <property type="entry name" value="Tubulin/FtsZ, GTPase domain"/>
    <property type="match status" value="1"/>
</dbReference>
<dbReference type="EMBL" id="JAHLFU010000045">
    <property type="protein sequence ID" value="MBU3852701.1"/>
    <property type="molecule type" value="Genomic_DNA"/>
</dbReference>
<gene>
    <name evidence="4" type="ORF">H9789_02505</name>
</gene>
<dbReference type="GO" id="GO:0005525">
    <property type="term" value="F:GTP binding"/>
    <property type="evidence" value="ECO:0007669"/>
    <property type="project" value="UniProtKB-KW"/>
</dbReference>
<comment type="caution">
    <text evidence="4">The sequence shown here is derived from an EMBL/GenBank/DDBJ whole genome shotgun (WGS) entry which is preliminary data.</text>
</comment>
<dbReference type="PANTHER" id="PTHR30314:SF10">
    <property type="entry name" value="TUBULIN-LIKE PROTEIN CETZ"/>
    <property type="match status" value="1"/>
</dbReference>
<dbReference type="InterPro" id="IPR036525">
    <property type="entry name" value="Tubulin/FtsZ_GTPase_sf"/>
</dbReference>
<keyword evidence="1" id="KW-0547">Nucleotide-binding</keyword>
<dbReference type="Pfam" id="PF00091">
    <property type="entry name" value="Tubulin"/>
    <property type="match status" value="1"/>
</dbReference>
<dbReference type="PANTHER" id="PTHR30314">
    <property type="entry name" value="CELL DIVISION PROTEIN FTSZ-RELATED"/>
    <property type="match status" value="1"/>
</dbReference>
<dbReference type="GO" id="GO:0005737">
    <property type="term" value="C:cytoplasm"/>
    <property type="evidence" value="ECO:0007669"/>
    <property type="project" value="TreeGrafter"/>
</dbReference>
<name>A0A9E2L4C3_9BACT</name>
<dbReference type="InterPro" id="IPR045061">
    <property type="entry name" value="FtsZ/CetZ"/>
</dbReference>
<dbReference type="InterPro" id="IPR003008">
    <property type="entry name" value="Tubulin_FtsZ_GTPase"/>
</dbReference>
<sequence>MEENDSTKPVFDFFDFQPKTCSFSIIGIGGGAGRIVEKMQKYELPDTNLYVFGMNKKEMRELSLAHKYLIGTDGLGSGKDRRLAEAECKKSLPCLKQILADKLVSIFIVCLGGGTGEGCIKHFLQKAVDLKVKVKLVVATLPHSSEGMEKRRNAVKLLGELEKIADGIFVVDYDALPCHTLSELFEEANKRVANIANSFFSLIIKHSLICFDLNDVRSFLGYHSCTKFIDYFTLSGSVDYLKAELKNIRKFLPAKYVSLEDVSNLIFALYYNRKVDDDDNDPVRELLNVFHDCIEMKQESTQIKWTMFDVPTMPTGIFRIDIFTKCN</sequence>
<reference evidence="4" key="1">
    <citation type="journal article" date="2021" name="PeerJ">
        <title>Extensive microbial diversity within the chicken gut microbiome revealed by metagenomics and culture.</title>
        <authorList>
            <person name="Gilroy R."/>
            <person name="Ravi A."/>
            <person name="Getino M."/>
            <person name="Pursley I."/>
            <person name="Horton D.L."/>
            <person name="Alikhan N.F."/>
            <person name="Baker D."/>
            <person name="Gharbi K."/>
            <person name="Hall N."/>
            <person name="Watson M."/>
            <person name="Adriaenssens E.M."/>
            <person name="Foster-Nyarko E."/>
            <person name="Jarju S."/>
            <person name="Secka A."/>
            <person name="Antonio M."/>
            <person name="Oren A."/>
            <person name="Chaudhuri R.R."/>
            <person name="La Ragione R."/>
            <person name="Hildebrand F."/>
            <person name="Pallen M.J."/>
        </authorList>
    </citation>
    <scope>NUCLEOTIDE SEQUENCE</scope>
    <source>
        <strain evidence="4">G3-2149</strain>
    </source>
</reference>
<evidence type="ECO:0000256" key="2">
    <source>
        <dbReference type="ARBA" id="ARBA00023134"/>
    </source>
</evidence>
<organism evidence="4 5">
    <name type="scientific">Candidatus Paraprevotella stercoravium</name>
    <dbReference type="NCBI Taxonomy" id="2838725"/>
    <lineage>
        <taxon>Bacteria</taxon>
        <taxon>Pseudomonadati</taxon>
        <taxon>Bacteroidota</taxon>
        <taxon>Bacteroidia</taxon>
        <taxon>Bacteroidales</taxon>
        <taxon>Prevotellaceae</taxon>
        <taxon>Paraprevotella</taxon>
    </lineage>
</organism>
<dbReference type="GO" id="GO:0003924">
    <property type="term" value="F:GTPase activity"/>
    <property type="evidence" value="ECO:0007669"/>
    <property type="project" value="InterPro"/>
</dbReference>
<proteinExistence type="predicted"/>
<dbReference type="AlphaFoldDB" id="A0A9E2L4C3"/>
<protein>
    <recommendedName>
        <fullName evidence="3">Tubulin/FtsZ GTPase domain-containing protein</fullName>
    </recommendedName>
</protein>
<evidence type="ECO:0000259" key="3">
    <source>
        <dbReference type="SMART" id="SM00864"/>
    </source>
</evidence>
<keyword evidence="2" id="KW-0342">GTP-binding</keyword>
<feature type="domain" description="Tubulin/FtsZ GTPase" evidence="3">
    <location>
        <begin position="22"/>
        <end position="207"/>
    </location>
</feature>
<accession>A0A9E2L4C3</accession>
<dbReference type="SMART" id="SM00864">
    <property type="entry name" value="Tubulin"/>
    <property type="match status" value="1"/>
</dbReference>
<dbReference type="SUPFAM" id="SSF52490">
    <property type="entry name" value="Tubulin nucleotide-binding domain-like"/>
    <property type="match status" value="1"/>
</dbReference>
<evidence type="ECO:0000313" key="4">
    <source>
        <dbReference type="EMBL" id="MBU3852701.1"/>
    </source>
</evidence>
<reference evidence="4" key="2">
    <citation type="submission" date="2021-04" db="EMBL/GenBank/DDBJ databases">
        <authorList>
            <person name="Gilroy R."/>
        </authorList>
    </citation>
    <scope>NUCLEOTIDE SEQUENCE</scope>
    <source>
        <strain evidence="4">G3-2149</strain>
    </source>
</reference>
<dbReference type="GO" id="GO:0051301">
    <property type="term" value="P:cell division"/>
    <property type="evidence" value="ECO:0007669"/>
    <property type="project" value="TreeGrafter"/>
</dbReference>
<dbReference type="Proteomes" id="UP000823865">
    <property type="component" value="Unassembled WGS sequence"/>
</dbReference>
<evidence type="ECO:0000313" key="5">
    <source>
        <dbReference type="Proteomes" id="UP000823865"/>
    </source>
</evidence>
<evidence type="ECO:0000256" key="1">
    <source>
        <dbReference type="ARBA" id="ARBA00022741"/>
    </source>
</evidence>
<dbReference type="GO" id="GO:0032153">
    <property type="term" value="C:cell division site"/>
    <property type="evidence" value="ECO:0007669"/>
    <property type="project" value="TreeGrafter"/>
</dbReference>